<reference evidence="1 2" key="1">
    <citation type="submission" date="2019-10" db="EMBL/GenBank/DDBJ databases">
        <title>Description of Paenibacillus choica sp. nov.</title>
        <authorList>
            <person name="Carlier A."/>
            <person name="Qi S."/>
        </authorList>
    </citation>
    <scope>NUCLEOTIDE SEQUENCE [LARGE SCALE GENOMIC DNA]</scope>
    <source>
        <strain evidence="1 2">LMG 31460</strain>
    </source>
</reference>
<proteinExistence type="predicted"/>
<protein>
    <submittedName>
        <fullName evidence="1">Bacillithiol system redox-active protein YtxJ</fullName>
    </submittedName>
</protein>
<evidence type="ECO:0000313" key="1">
    <source>
        <dbReference type="EMBL" id="NOU91339.1"/>
    </source>
</evidence>
<evidence type="ECO:0000313" key="2">
    <source>
        <dbReference type="Proteomes" id="UP000658690"/>
    </source>
</evidence>
<dbReference type="Pfam" id="PF11009">
    <property type="entry name" value="BrxC"/>
    <property type="match status" value="1"/>
</dbReference>
<accession>A0ABX1ZGN6</accession>
<dbReference type="NCBIfam" id="TIGR04019">
    <property type="entry name" value="B_thiol_YtxJ"/>
    <property type="match status" value="1"/>
</dbReference>
<dbReference type="Proteomes" id="UP000658690">
    <property type="component" value="Unassembled WGS sequence"/>
</dbReference>
<comment type="caution">
    <text evidence="1">The sequence shown here is derived from an EMBL/GenBank/DDBJ whole genome shotgun (WGS) entry which is preliminary data.</text>
</comment>
<gene>
    <name evidence="1" type="primary">ytxJ</name>
    <name evidence="1" type="ORF">GC102_37285</name>
</gene>
<dbReference type="SUPFAM" id="SSF52833">
    <property type="entry name" value="Thioredoxin-like"/>
    <property type="match status" value="1"/>
</dbReference>
<dbReference type="InterPro" id="IPR022551">
    <property type="entry name" value="BrxC"/>
</dbReference>
<dbReference type="EMBL" id="WHOC01000195">
    <property type="protein sequence ID" value="NOU91339.1"/>
    <property type="molecule type" value="Genomic_DNA"/>
</dbReference>
<keyword evidence="2" id="KW-1185">Reference proteome</keyword>
<sequence>MQWKEITTLDEWKDVLEQSAELGQVVFKHSTTCPVSANALNEFKQYLAGNPNRDVDYLLIKVIEARPVSNQIAEDLGVKHESPQIIYVKNKAKYWTASHWAITNEHMTAVLN</sequence>
<organism evidence="1 2">
    <name type="scientific">Paenibacillus germinis</name>
    <dbReference type="NCBI Taxonomy" id="2654979"/>
    <lineage>
        <taxon>Bacteria</taxon>
        <taxon>Bacillati</taxon>
        <taxon>Bacillota</taxon>
        <taxon>Bacilli</taxon>
        <taxon>Bacillales</taxon>
        <taxon>Paenibacillaceae</taxon>
        <taxon>Paenibacillus</taxon>
    </lineage>
</organism>
<dbReference type="Gene3D" id="3.40.30.10">
    <property type="entry name" value="Glutaredoxin"/>
    <property type="match status" value="1"/>
</dbReference>
<dbReference type="RefSeq" id="WP_171694040.1">
    <property type="nucleotide sequence ID" value="NZ_WHOC01000195.1"/>
</dbReference>
<name>A0ABX1ZGN6_9BACL</name>
<dbReference type="InterPro" id="IPR036249">
    <property type="entry name" value="Thioredoxin-like_sf"/>
</dbReference>